<sequence>MTAPDFTGWHEPWPLTPTLHQLDEPRRVVVEMNRALPLAKNAERPDRLPLRVLAGGLRLEGTMPGTLHAWARLSDGQWLGCVKIHATTGDGKTGLDLWLWVTSDAVTSAVH</sequence>
<reference evidence="1 2" key="1">
    <citation type="submission" date="2024-09" db="EMBL/GenBank/DDBJ databases">
        <authorList>
            <person name="Sun Q."/>
            <person name="Mori K."/>
        </authorList>
    </citation>
    <scope>NUCLEOTIDE SEQUENCE [LARGE SCALE GENOMIC DNA]</scope>
    <source>
        <strain evidence="1 2">JCM 11411</strain>
    </source>
</reference>
<protein>
    <submittedName>
        <fullName evidence="1">Uncharacterized protein</fullName>
    </submittedName>
</protein>
<dbReference type="EMBL" id="JBHMAS010000055">
    <property type="protein sequence ID" value="MFB9782895.1"/>
    <property type="molecule type" value="Genomic_DNA"/>
</dbReference>
<comment type="caution">
    <text evidence="1">The sequence shown here is derived from an EMBL/GenBank/DDBJ whole genome shotgun (WGS) entry which is preliminary data.</text>
</comment>
<dbReference type="RefSeq" id="WP_206492422.1">
    <property type="nucleotide sequence ID" value="NZ_JBHMAS010000055.1"/>
</dbReference>
<gene>
    <name evidence="1" type="ORF">ACFFQ6_24610</name>
</gene>
<evidence type="ECO:0000313" key="2">
    <source>
        <dbReference type="Proteomes" id="UP001589587"/>
    </source>
</evidence>
<name>A0ABV5XK96_9NOCA</name>
<keyword evidence="2" id="KW-1185">Reference proteome</keyword>
<proteinExistence type="predicted"/>
<dbReference type="Proteomes" id="UP001589587">
    <property type="component" value="Unassembled WGS sequence"/>
</dbReference>
<evidence type="ECO:0000313" key="1">
    <source>
        <dbReference type="EMBL" id="MFB9782895.1"/>
    </source>
</evidence>
<organism evidence="1 2">
    <name type="scientific">Rhodococcus baikonurensis</name>
    <dbReference type="NCBI Taxonomy" id="172041"/>
    <lineage>
        <taxon>Bacteria</taxon>
        <taxon>Bacillati</taxon>
        <taxon>Actinomycetota</taxon>
        <taxon>Actinomycetes</taxon>
        <taxon>Mycobacteriales</taxon>
        <taxon>Nocardiaceae</taxon>
        <taxon>Rhodococcus</taxon>
        <taxon>Rhodococcus erythropolis group</taxon>
    </lineage>
</organism>
<accession>A0ABV5XK96</accession>